<dbReference type="Pfam" id="PF00069">
    <property type="entry name" value="Pkinase"/>
    <property type="match status" value="1"/>
</dbReference>
<dbReference type="InterPro" id="IPR045269">
    <property type="entry name" value="Atg1-like"/>
</dbReference>
<dbReference type="GO" id="GO:0005524">
    <property type="term" value="F:ATP binding"/>
    <property type="evidence" value="ECO:0007669"/>
    <property type="project" value="UniProtKB-UniRule"/>
</dbReference>
<reference evidence="9 10" key="1">
    <citation type="journal article" date="2016" name="Nat. Commun.">
        <title>Thousands of microbial genomes shed light on interconnected biogeochemical processes in an aquifer system.</title>
        <authorList>
            <person name="Anantharaman K."/>
            <person name="Brown C.T."/>
            <person name="Hug L.A."/>
            <person name="Sharon I."/>
            <person name="Castelle C.J."/>
            <person name="Probst A.J."/>
            <person name="Thomas B.C."/>
            <person name="Singh A."/>
            <person name="Wilkins M.J."/>
            <person name="Karaoz U."/>
            <person name="Brodie E.L."/>
            <person name="Williams K.H."/>
            <person name="Hubbard S.S."/>
            <person name="Banfield J.F."/>
        </authorList>
    </citation>
    <scope>NUCLEOTIDE SEQUENCE [LARGE SCALE GENOMIC DNA]</scope>
</reference>
<dbReference type="PANTHER" id="PTHR24348">
    <property type="entry name" value="SERINE/THREONINE-PROTEIN KINASE UNC-51-RELATED"/>
    <property type="match status" value="1"/>
</dbReference>
<keyword evidence="5 6" id="KW-0067">ATP-binding</keyword>
<keyword evidence="4" id="KW-0418">Kinase</keyword>
<dbReference type="GO" id="GO:0005829">
    <property type="term" value="C:cytosol"/>
    <property type="evidence" value="ECO:0007669"/>
    <property type="project" value="TreeGrafter"/>
</dbReference>
<sequence>MKALISVIKGYNEGFSISCNSGDKCLFGRKIDKLENGYFPLNDRYASVSHARLIISSDTCSVSDLNSRNGTFIIRTHADRTVFCLEGKRQQKEFIKTLQEDFNCENFYQVNNPFILKNNDLLAIGKTILQIRLFEESYDSMTKTKDNVSDLKIQKEKKHTRNKIPDKHFIRCSFCGEDITSQLNKRNLGKNPEFKHTYSCRNCAYTFKTIDSSNMQIDEYYLMKSIGSGTFGNVYLAWSEKTFSLLAFKLSKEEIKDNKDSNKFFNRNQVIKRFEREINIMKNLVHPNVVAFYDWGLWEKKIYLVSEYMSEGNIERLLKNRYAGKMCYVDAISLIIQALDGLSNIHENGFVHRDIKPGNILIKKQSNSSLIAKIADFGLAKSFISRGYSITKTGDIPFGTLQFIAPEQLKNIKYVKPASDIYSVGAILYYLITGKYPFMFPNRRERSTIFLKGKIPRNPISIITNDEPVPVEKIDPNIPEILANAVNKAISKNVDGRFKTAREFIHELEKILFLIKYFCF</sequence>
<dbReference type="SMART" id="SM00220">
    <property type="entry name" value="S_TKc"/>
    <property type="match status" value="1"/>
</dbReference>
<dbReference type="CDD" id="cd14014">
    <property type="entry name" value="STKc_PknB_like"/>
    <property type="match status" value="1"/>
</dbReference>
<keyword evidence="1" id="KW-0723">Serine/threonine-protein kinase</keyword>
<evidence type="ECO:0000256" key="2">
    <source>
        <dbReference type="ARBA" id="ARBA00022679"/>
    </source>
</evidence>
<feature type="domain" description="FHA" evidence="7">
    <location>
        <begin position="25"/>
        <end position="73"/>
    </location>
</feature>
<evidence type="ECO:0000259" key="8">
    <source>
        <dbReference type="PROSITE" id="PS50011"/>
    </source>
</evidence>
<dbReference type="InterPro" id="IPR008271">
    <property type="entry name" value="Ser/Thr_kinase_AS"/>
</dbReference>
<feature type="domain" description="Protein kinase" evidence="8">
    <location>
        <begin position="220"/>
        <end position="509"/>
    </location>
</feature>
<dbReference type="EMBL" id="MGDD01000082">
    <property type="protein sequence ID" value="OGL47346.1"/>
    <property type="molecule type" value="Genomic_DNA"/>
</dbReference>
<dbReference type="PROSITE" id="PS50006">
    <property type="entry name" value="FHA_DOMAIN"/>
    <property type="match status" value="1"/>
</dbReference>
<dbReference type="InterPro" id="IPR008984">
    <property type="entry name" value="SMAD_FHA_dom_sf"/>
</dbReference>
<dbReference type="SUPFAM" id="SSF49879">
    <property type="entry name" value="SMAD/FHA domain"/>
    <property type="match status" value="1"/>
</dbReference>
<dbReference type="InterPro" id="IPR011009">
    <property type="entry name" value="Kinase-like_dom_sf"/>
</dbReference>
<dbReference type="InterPro" id="IPR000253">
    <property type="entry name" value="FHA_dom"/>
</dbReference>
<dbReference type="AlphaFoldDB" id="A0A1F7S0K6"/>
<evidence type="ECO:0000313" key="10">
    <source>
        <dbReference type="Proteomes" id="UP000179266"/>
    </source>
</evidence>
<evidence type="ECO:0000256" key="3">
    <source>
        <dbReference type="ARBA" id="ARBA00022741"/>
    </source>
</evidence>
<dbReference type="InterPro" id="IPR017441">
    <property type="entry name" value="Protein_kinase_ATP_BS"/>
</dbReference>
<comment type="caution">
    <text evidence="9">The sequence shown here is derived from an EMBL/GenBank/DDBJ whole genome shotgun (WGS) entry which is preliminary data.</text>
</comment>
<dbReference type="GO" id="GO:0034045">
    <property type="term" value="C:phagophore assembly site membrane"/>
    <property type="evidence" value="ECO:0007669"/>
    <property type="project" value="TreeGrafter"/>
</dbReference>
<evidence type="ECO:0000256" key="5">
    <source>
        <dbReference type="ARBA" id="ARBA00022840"/>
    </source>
</evidence>
<evidence type="ECO:0000256" key="6">
    <source>
        <dbReference type="PROSITE-ProRule" id="PRU10141"/>
    </source>
</evidence>
<dbReference type="GO" id="GO:0005776">
    <property type="term" value="C:autophagosome"/>
    <property type="evidence" value="ECO:0007669"/>
    <property type="project" value="TreeGrafter"/>
</dbReference>
<dbReference type="PROSITE" id="PS00107">
    <property type="entry name" value="PROTEIN_KINASE_ATP"/>
    <property type="match status" value="1"/>
</dbReference>
<dbReference type="Gene3D" id="1.10.510.10">
    <property type="entry name" value="Transferase(Phosphotransferase) domain 1"/>
    <property type="match status" value="1"/>
</dbReference>
<dbReference type="SUPFAM" id="SSF56112">
    <property type="entry name" value="Protein kinase-like (PK-like)"/>
    <property type="match status" value="1"/>
</dbReference>
<dbReference type="InterPro" id="IPR000719">
    <property type="entry name" value="Prot_kinase_dom"/>
</dbReference>
<keyword evidence="2" id="KW-0808">Transferase</keyword>
<feature type="binding site" evidence="6">
    <location>
        <position position="249"/>
    </location>
    <ligand>
        <name>ATP</name>
        <dbReference type="ChEBI" id="CHEBI:30616"/>
    </ligand>
</feature>
<dbReference type="PROSITE" id="PS50011">
    <property type="entry name" value="PROTEIN_KINASE_DOM"/>
    <property type="match status" value="1"/>
</dbReference>
<proteinExistence type="predicted"/>
<name>A0A1F7S0K6_9BACT</name>
<keyword evidence="3 6" id="KW-0547">Nucleotide-binding</keyword>
<dbReference type="Proteomes" id="UP000179266">
    <property type="component" value="Unassembled WGS sequence"/>
</dbReference>
<evidence type="ECO:0000256" key="1">
    <source>
        <dbReference type="ARBA" id="ARBA00022527"/>
    </source>
</evidence>
<protein>
    <recommendedName>
        <fullName evidence="11">Non-specific serine/threonine protein kinase</fullName>
    </recommendedName>
</protein>
<dbReference type="GO" id="GO:0042594">
    <property type="term" value="P:response to starvation"/>
    <property type="evidence" value="ECO:0007669"/>
    <property type="project" value="TreeGrafter"/>
</dbReference>
<evidence type="ECO:0008006" key="11">
    <source>
        <dbReference type="Google" id="ProtNLM"/>
    </source>
</evidence>
<evidence type="ECO:0000313" key="9">
    <source>
        <dbReference type="EMBL" id="OGL47346.1"/>
    </source>
</evidence>
<accession>A0A1F7S0K6</accession>
<gene>
    <name evidence="9" type="ORF">A2161_07240</name>
</gene>
<dbReference type="PROSITE" id="PS01351">
    <property type="entry name" value="MAPK"/>
    <property type="match status" value="1"/>
</dbReference>
<dbReference type="InterPro" id="IPR003527">
    <property type="entry name" value="MAP_kinase_CS"/>
</dbReference>
<evidence type="ECO:0000256" key="4">
    <source>
        <dbReference type="ARBA" id="ARBA00022777"/>
    </source>
</evidence>
<dbReference type="PROSITE" id="PS00108">
    <property type="entry name" value="PROTEIN_KINASE_ST"/>
    <property type="match status" value="1"/>
</dbReference>
<dbReference type="GO" id="GO:0004674">
    <property type="term" value="F:protein serine/threonine kinase activity"/>
    <property type="evidence" value="ECO:0007669"/>
    <property type="project" value="UniProtKB-KW"/>
</dbReference>
<dbReference type="PANTHER" id="PTHR24348:SF22">
    <property type="entry name" value="NON-SPECIFIC SERINE_THREONINE PROTEIN KINASE"/>
    <property type="match status" value="1"/>
</dbReference>
<dbReference type="Gene3D" id="2.60.200.20">
    <property type="match status" value="1"/>
</dbReference>
<evidence type="ECO:0000259" key="7">
    <source>
        <dbReference type="PROSITE" id="PS50006"/>
    </source>
</evidence>
<organism evidence="9 10">
    <name type="scientific">Candidatus Schekmanbacteria bacterium RBG_13_48_7</name>
    <dbReference type="NCBI Taxonomy" id="1817878"/>
    <lineage>
        <taxon>Bacteria</taxon>
        <taxon>Candidatus Schekmaniibacteriota</taxon>
    </lineage>
</organism>